<dbReference type="AlphaFoldDB" id="X8J5C3"/>
<evidence type="ECO:0000313" key="2">
    <source>
        <dbReference type="Proteomes" id="UP000030108"/>
    </source>
</evidence>
<protein>
    <submittedName>
        <fullName evidence="1">Uncharacterized protein</fullName>
    </submittedName>
</protein>
<dbReference type="Proteomes" id="UP000030108">
    <property type="component" value="Unassembled WGS sequence"/>
</dbReference>
<evidence type="ECO:0000313" key="1">
    <source>
        <dbReference type="EMBL" id="EUC56754.1"/>
    </source>
</evidence>
<gene>
    <name evidence="1" type="ORF">RSOL_194730</name>
</gene>
<comment type="caution">
    <text evidence="1">The sequence shown here is derived from an EMBL/GenBank/DDBJ whole genome shotgun (WGS) entry which is preliminary data.</text>
</comment>
<name>X8J5C3_9AGAM</name>
<reference evidence="2" key="1">
    <citation type="journal article" date="2014" name="Genome Announc.">
        <title>Draft genome sequence of the plant-pathogenic soil fungus Rhizoctonia solani anastomosis group 3 strain Rhs1AP.</title>
        <authorList>
            <person name="Cubeta M.A."/>
            <person name="Thomas E."/>
            <person name="Dean R.A."/>
            <person name="Jabaji S."/>
            <person name="Neate S.M."/>
            <person name="Tavantzis S."/>
            <person name="Toda T."/>
            <person name="Vilgalys R."/>
            <person name="Bharathan N."/>
            <person name="Fedorova-Abrams N."/>
            <person name="Pakala S.B."/>
            <person name="Pakala S.M."/>
            <person name="Zafar N."/>
            <person name="Joardar V."/>
            <person name="Losada L."/>
            <person name="Nierman W.C."/>
        </authorList>
    </citation>
    <scope>NUCLEOTIDE SEQUENCE [LARGE SCALE GENOMIC DNA]</scope>
    <source>
        <strain evidence="2">AG-3</strain>
    </source>
</reference>
<feature type="non-terminal residue" evidence="1">
    <location>
        <position position="241"/>
    </location>
</feature>
<dbReference type="EMBL" id="JATN01000322">
    <property type="protein sequence ID" value="EUC56754.1"/>
    <property type="molecule type" value="Genomic_DNA"/>
</dbReference>
<proteinExistence type="predicted"/>
<organism evidence="1 2">
    <name type="scientific">Rhizoctonia solani AG-3 Rhs1AP</name>
    <dbReference type="NCBI Taxonomy" id="1086054"/>
    <lineage>
        <taxon>Eukaryota</taxon>
        <taxon>Fungi</taxon>
        <taxon>Dikarya</taxon>
        <taxon>Basidiomycota</taxon>
        <taxon>Agaricomycotina</taxon>
        <taxon>Agaricomycetes</taxon>
        <taxon>Cantharellales</taxon>
        <taxon>Ceratobasidiaceae</taxon>
        <taxon>Rhizoctonia</taxon>
    </lineage>
</organism>
<accession>X8J5C3</accession>
<sequence>MSNNIEANIDRALSAITRMHGERVRWEGIQADLEDTTKNKQALINLKAQETTPVWNREKTPKHNTLCIYTDFRGDCHSVCHDSCYLEFIIDAGQIDRIQGKAFATSVVTRPSYTATTTTSGFNKPITNETREALARAESKEGDLRNAKELAQKRLDGIKFEMTKAQDDIRSLVDKYNQISLSRNFAGHIHSAINMLEFRRKDLQSKPNTKAEVDLVTESILKLQEKLKLIGDRARRSNGGM</sequence>